<accession>A0ABW5TIZ7</accession>
<reference evidence="8" key="1">
    <citation type="journal article" date="2019" name="Int. J. Syst. Evol. Microbiol.">
        <title>The Global Catalogue of Microorganisms (GCM) 10K type strain sequencing project: providing services to taxonomists for standard genome sequencing and annotation.</title>
        <authorList>
            <consortium name="The Broad Institute Genomics Platform"/>
            <consortium name="The Broad Institute Genome Sequencing Center for Infectious Disease"/>
            <person name="Wu L."/>
            <person name="Ma J."/>
        </authorList>
    </citation>
    <scope>NUCLEOTIDE SEQUENCE [LARGE SCALE GENOMIC DNA]</scope>
    <source>
        <strain evidence="8">TISTR 932</strain>
    </source>
</reference>
<gene>
    <name evidence="7" type="ORF">ACFSR0_05620</name>
</gene>
<dbReference type="Gene3D" id="3.30.310.20">
    <property type="entry name" value="DNA-3-methyladenine glycosylase AlkA, N-terminal domain"/>
    <property type="match status" value="1"/>
</dbReference>
<keyword evidence="8" id="KW-1185">Reference proteome</keyword>
<dbReference type="InterPro" id="IPR037046">
    <property type="entry name" value="AlkA_N_sf"/>
</dbReference>
<dbReference type="SUPFAM" id="SSF48150">
    <property type="entry name" value="DNA-glycosylase"/>
    <property type="match status" value="1"/>
</dbReference>
<dbReference type="Proteomes" id="UP001597427">
    <property type="component" value="Unassembled WGS sequence"/>
</dbReference>
<feature type="domain" description="HhH-GPD" evidence="6">
    <location>
        <begin position="134"/>
        <end position="299"/>
    </location>
</feature>
<evidence type="ECO:0000256" key="4">
    <source>
        <dbReference type="ARBA" id="ARBA00022801"/>
    </source>
</evidence>
<evidence type="ECO:0000313" key="8">
    <source>
        <dbReference type="Proteomes" id="UP001597427"/>
    </source>
</evidence>
<dbReference type="Pfam" id="PF00730">
    <property type="entry name" value="HhH-GPD"/>
    <property type="match status" value="1"/>
</dbReference>
<evidence type="ECO:0000256" key="5">
    <source>
        <dbReference type="ARBA" id="ARBA00023204"/>
    </source>
</evidence>
<dbReference type="EC" id="3.2.2.21" evidence="2"/>
<organism evidence="7 8">
    <name type="scientific">Enterococcus camelliae</name>
    <dbReference type="NCBI Taxonomy" id="453959"/>
    <lineage>
        <taxon>Bacteria</taxon>
        <taxon>Bacillati</taxon>
        <taxon>Bacillota</taxon>
        <taxon>Bacilli</taxon>
        <taxon>Lactobacillales</taxon>
        <taxon>Enterococcaceae</taxon>
        <taxon>Enterococcus</taxon>
    </lineage>
</organism>
<proteinExistence type="predicted"/>
<keyword evidence="3" id="KW-0227">DNA damage</keyword>
<name>A0ABW5TIZ7_9ENTE</name>
<keyword evidence="5" id="KW-0234">DNA repair</keyword>
<dbReference type="RefSeq" id="WP_379980764.1">
    <property type="nucleotide sequence ID" value="NZ_JBHUMO010000039.1"/>
</dbReference>
<dbReference type="InterPro" id="IPR051912">
    <property type="entry name" value="Alkylbase_DNA_Glycosylase/TA"/>
</dbReference>
<comment type="caution">
    <text evidence="7">The sequence shown here is derived from an EMBL/GenBank/DDBJ whole genome shotgun (WGS) entry which is preliminary data.</text>
</comment>
<evidence type="ECO:0000256" key="3">
    <source>
        <dbReference type="ARBA" id="ARBA00022763"/>
    </source>
</evidence>
<evidence type="ECO:0000256" key="2">
    <source>
        <dbReference type="ARBA" id="ARBA00012000"/>
    </source>
</evidence>
<evidence type="ECO:0000256" key="1">
    <source>
        <dbReference type="ARBA" id="ARBA00000086"/>
    </source>
</evidence>
<sequence>MKHTVVLAVPPIFSWTAILGYLSREENEVMYRVTNDTIRRAFEVESDIYLCDITYCSEQGAIEIDLLNQPGWTEESQQFIERFVNDWFDLGTDLSPFYQMASADPLLNELVIKFTELRLVGMPDFYEAITWGILGQQINLGYAYTLKRRFTEKYGRSVQYEGEVYWVYPQPERVASEPSEALLDLRLTVKKAEYLVDISKRIAKGQLSKTALSQFDSTKSAEKAMTKIRGIGPWTAHYVLMRCLRKGDAFPVADVGLLNGIKKLQQLDEKPNRHQMEQFRHQWGTWCSYATFYIWRILY</sequence>
<dbReference type="Pfam" id="PF07934">
    <property type="entry name" value="OGG_N"/>
    <property type="match status" value="1"/>
</dbReference>
<dbReference type="CDD" id="cd00056">
    <property type="entry name" value="ENDO3c"/>
    <property type="match status" value="1"/>
</dbReference>
<dbReference type="InterPro" id="IPR023170">
    <property type="entry name" value="HhH_base_excis_C"/>
</dbReference>
<dbReference type="SMART" id="SM00478">
    <property type="entry name" value="ENDO3c"/>
    <property type="match status" value="1"/>
</dbReference>
<dbReference type="Gene3D" id="1.10.340.30">
    <property type="entry name" value="Hypothetical protein, domain 2"/>
    <property type="match status" value="1"/>
</dbReference>
<comment type="catalytic activity">
    <reaction evidence="1">
        <text>Hydrolysis of alkylated DNA, releasing 3-methyladenine, 3-methylguanine, 7-methylguanine and 7-methyladenine.</text>
        <dbReference type="EC" id="3.2.2.21"/>
    </reaction>
</comment>
<dbReference type="PANTHER" id="PTHR43003:SF12">
    <property type="entry name" value="DNA-3-METHYLADENINE GLYCOSYLASE"/>
    <property type="match status" value="1"/>
</dbReference>
<evidence type="ECO:0000313" key="7">
    <source>
        <dbReference type="EMBL" id="MFD2728904.1"/>
    </source>
</evidence>
<evidence type="ECO:0000259" key="6">
    <source>
        <dbReference type="SMART" id="SM00478"/>
    </source>
</evidence>
<dbReference type="InterPro" id="IPR012904">
    <property type="entry name" value="OGG_N"/>
</dbReference>
<dbReference type="InterPro" id="IPR003265">
    <property type="entry name" value="HhH-GPD_domain"/>
</dbReference>
<dbReference type="PANTHER" id="PTHR43003">
    <property type="entry name" value="DNA-3-METHYLADENINE GLYCOSYLASE"/>
    <property type="match status" value="1"/>
</dbReference>
<protein>
    <recommendedName>
        <fullName evidence="2">DNA-3-methyladenine glycosylase II</fullName>
        <ecNumber evidence="2">3.2.2.21</ecNumber>
    </recommendedName>
</protein>
<dbReference type="InterPro" id="IPR011257">
    <property type="entry name" value="DNA_glycosylase"/>
</dbReference>
<dbReference type="EMBL" id="JBHUMO010000039">
    <property type="protein sequence ID" value="MFD2728904.1"/>
    <property type="molecule type" value="Genomic_DNA"/>
</dbReference>
<dbReference type="Gene3D" id="1.10.1670.10">
    <property type="entry name" value="Helix-hairpin-Helix base-excision DNA repair enzymes (C-terminal)"/>
    <property type="match status" value="1"/>
</dbReference>
<keyword evidence="4" id="KW-0378">Hydrolase</keyword>